<evidence type="ECO:0000256" key="1">
    <source>
        <dbReference type="SAM" id="MobiDB-lite"/>
    </source>
</evidence>
<evidence type="ECO:0000313" key="3">
    <source>
        <dbReference type="Proteomes" id="UP000320693"/>
    </source>
</evidence>
<organism evidence="2 3">
    <name type="scientific">Pseudonocardia saturnea</name>
    <dbReference type="NCBI Taxonomy" id="33909"/>
    <lineage>
        <taxon>Bacteria</taxon>
        <taxon>Bacillati</taxon>
        <taxon>Actinomycetota</taxon>
        <taxon>Actinomycetes</taxon>
        <taxon>Pseudonocardiales</taxon>
        <taxon>Pseudonocardiaceae</taxon>
        <taxon>Pseudonocardia</taxon>
    </lineage>
</organism>
<dbReference type="Proteomes" id="UP000320693">
    <property type="component" value="Unassembled WGS sequence"/>
</dbReference>
<comment type="caution">
    <text evidence="2">The sequence shown here is derived from an EMBL/GenBank/DDBJ whole genome shotgun (WGS) entry which is preliminary data.</text>
</comment>
<feature type="region of interest" description="Disordered" evidence="1">
    <location>
        <begin position="1"/>
        <end position="34"/>
    </location>
</feature>
<sequence length="71" mass="7523">MAGPASICSANESYSQSDLRPGDRAGTITQCGPDPTNAVMATAAEHGRMRHGARYRRLRADLYPTDLATGS</sequence>
<evidence type="ECO:0000313" key="2">
    <source>
        <dbReference type="EMBL" id="GEC27030.1"/>
    </source>
</evidence>
<reference evidence="2 3" key="1">
    <citation type="submission" date="2019-06" db="EMBL/GenBank/DDBJ databases">
        <title>Whole genome shotgun sequence of Pseudonocardia saturnea NBRC 14499.</title>
        <authorList>
            <person name="Hosoyama A."/>
            <person name="Uohara A."/>
            <person name="Ohji S."/>
            <person name="Ichikawa N."/>
        </authorList>
    </citation>
    <scope>NUCLEOTIDE SEQUENCE [LARGE SCALE GENOMIC DNA]</scope>
    <source>
        <strain evidence="2 3">NBRC 14499</strain>
    </source>
</reference>
<accession>A0ABQ0S2A0</accession>
<feature type="compositionally biased region" description="Polar residues" evidence="1">
    <location>
        <begin position="8"/>
        <end position="18"/>
    </location>
</feature>
<gene>
    <name evidence="2" type="ORF">PSA01_40590</name>
</gene>
<proteinExistence type="predicted"/>
<protein>
    <submittedName>
        <fullName evidence="2">Uncharacterized protein</fullName>
    </submittedName>
</protein>
<name>A0ABQ0S2A0_9PSEU</name>
<keyword evidence="3" id="KW-1185">Reference proteome</keyword>
<dbReference type="EMBL" id="BJNH01000047">
    <property type="protein sequence ID" value="GEC27030.1"/>
    <property type="molecule type" value="Genomic_DNA"/>
</dbReference>